<reference evidence="1 2" key="1">
    <citation type="submission" date="2021-04" db="EMBL/GenBank/DDBJ databases">
        <title>The complete genome sequence of Neokomagataea sp. TBRC 2177.</title>
        <authorList>
            <person name="Charoenyingcharoen P."/>
            <person name="Yukphan P."/>
        </authorList>
    </citation>
    <scope>NUCLEOTIDE SEQUENCE [LARGE SCALE GENOMIC DNA]</scope>
    <source>
        <strain evidence="1 2">TBRC 2177</strain>
    </source>
</reference>
<dbReference type="Proteomes" id="UP000677812">
    <property type="component" value="Unassembled WGS sequence"/>
</dbReference>
<keyword evidence="2" id="KW-1185">Reference proteome</keyword>
<dbReference type="RefSeq" id="WP_211679973.1">
    <property type="nucleotide sequence ID" value="NZ_JAGRQH010000001.1"/>
</dbReference>
<dbReference type="EMBL" id="JAGRQH010000001">
    <property type="protein sequence ID" value="MBR0558600.1"/>
    <property type="molecule type" value="Genomic_DNA"/>
</dbReference>
<dbReference type="Pfam" id="PF13704">
    <property type="entry name" value="Glyco_tranf_2_4"/>
    <property type="match status" value="1"/>
</dbReference>
<sequence>MTRIRCITMQKNEADLLEPWLLWHGALFGFENLTVIDNGSTEPNVKRIQNRYKKRGVTIINHYKTYDDFLNKGAIFQEVIQKWDQENNYDFALPMDCDEFIAVFLDRISVQPDDILAEFATLKNERATLVTDRILLNVPNAPGYFRPQSVSRALFHAQTIEGLDHGLHAPISRYHERCVRTPFVYLHLHNRPDYEAIKRFARQKLNTPDGATPEQLTHQHPYTQAGHHLFHFFQRDNAAFLEEYQNHPDIYAPSIITRFQTLGIDPTPLFGAALCPQFPIHAPQGFMAHRRHDQGQTHEYVLFDALAYAHNNQDVAADAYYGIWPLIHFMDAGWHEGRAPNPAGIPPLIFTTQH</sequence>
<organism evidence="1 2">
    <name type="scientific">Neokomagataea anthophila</name>
    <dbReference type="NCBI Taxonomy" id="2826925"/>
    <lineage>
        <taxon>Bacteria</taxon>
        <taxon>Pseudomonadati</taxon>
        <taxon>Pseudomonadota</taxon>
        <taxon>Alphaproteobacteria</taxon>
        <taxon>Acetobacterales</taxon>
        <taxon>Acetobacteraceae</taxon>
        <taxon>Neokomagataea</taxon>
    </lineage>
</organism>
<gene>
    <name evidence="1" type="ORF">KB213_00795</name>
</gene>
<comment type="caution">
    <text evidence="1">The sequence shown here is derived from an EMBL/GenBank/DDBJ whole genome shotgun (WGS) entry which is preliminary data.</text>
</comment>
<name>A0ABS5E3X4_9PROT</name>
<evidence type="ECO:0000313" key="2">
    <source>
        <dbReference type="Proteomes" id="UP000677812"/>
    </source>
</evidence>
<protein>
    <submittedName>
        <fullName evidence="1">Glycosyltransferase family 2 protein</fullName>
    </submittedName>
</protein>
<accession>A0ABS5E3X4</accession>
<evidence type="ECO:0000313" key="1">
    <source>
        <dbReference type="EMBL" id="MBR0558600.1"/>
    </source>
</evidence>
<proteinExistence type="predicted"/>